<protein>
    <submittedName>
        <fullName evidence="2">Uncharacterized protein</fullName>
    </submittedName>
</protein>
<dbReference type="InterPro" id="IPR012455">
    <property type="entry name" value="DUF1660"/>
</dbReference>
<reference evidence="2 3" key="1">
    <citation type="journal article" date="2017" name="BMC Genomics">
        <title>Genetic and functional characterisation of the lactococcal P335 phage-host interactions.</title>
        <authorList>
            <person name="Mahony J."/>
            <person name="Oliveira J."/>
            <person name="Collins B."/>
            <person name="Hanemaaijer L."/>
            <person name="Lugli G.A."/>
            <person name="Neve H."/>
            <person name="Ventura M."/>
            <person name="Kouwen T.R."/>
            <person name="Cambillau C."/>
            <person name="van Sinderen D."/>
        </authorList>
    </citation>
    <scope>NUCLEOTIDE SEQUENCE [LARGE SCALE GENOMIC DNA]</scope>
</reference>
<evidence type="ECO:0000313" key="3">
    <source>
        <dbReference type="Proteomes" id="UP000225598"/>
    </source>
</evidence>
<dbReference type="Pfam" id="PF07874">
    <property type="entry name" value="DUF1660"/>
    <property type="match status" value="1"/>
</dbReference>
<accession>A0A1P8BKM2</accession>
<evidence type="ECO:0000256" key="1">
    <source>
        <dbReference type="SAM" id="Phobius"/>
    </source>
</evidence>
<gene>
    <name evidence="2" type="ORF">DS50902_24</name>
</gene>
<organism evidence="2 3">
    <name type="scientific">Lactococcus phage 50902</name>
    <dbReference type="NCBI Taxonomy" id="1868848"/>
    <lineage>
        <taxon>Viruses</taxon>
        <taxon>Duplodnaviria</taxon>
        <taxon>Heunggongvirae</taxon>
        <taxon>Uroviricota</taxon>
        <taxon>Caudoviricetes</taxon>
        <taxon>Vedamuthuvirus</taxon>
        <taxon>Vedamuthuvirus vv50902</taxon>
    </lineage>
</organism>
<proteinExistence type="predicted"/>
<name>A0A1P8BKM2_9CAUD</name>
<evidence type="ECO:0000313" key="2">
    <source>
        <dbReference type="EMBL" id="ANT43414.1"/>
    </source>
</evidence>
<keyword evidence="1" id="KW-1133">Transmembrane helix</keyword>
<dbReference type="EMBL" id="KX160206">
    <property type="protein sequence ID" value="ANT43414.1"/>
    <property type="molecule type" value="Genomic_DNA"/>
</dbReference>
<keyword evidence="1" id="KW-0812">Transmembrane</keyword>
<sequence length="137" mass="15789">MKLMCKLFKHKWDFPVDIYGTITCERCGIELKDYWSKKFHSQDFNRSDLDESENAFPEKWLDRGGCGMKDASKLVLFTIMAMSIVSLIISMPTLIVTMLMGINYLALRALIAVIMGTVIFTIAWVILNNQMDKPKKR</sequence>
<feature type="transmembrane region" description="Helical" evidence="1">
    <location>
        <begin position="74"/>
        <end position="99"/>
    </location>
</feature>
<keyword evidence="1" id="KW-0472">Membrane</keyword>
<feature type="transmembrane region" description="Helical" evidence="1">
    <location>
        <begin position="105"/>
        <end position="127"/>
    </location>
</feature>
<dbReference type="Proteomes" id="UP000225598">
    <property type="component" value="Segment"/>
</dbReference>
<keyword evidence="3" id="KW-1185">Reference proteome</keyword>